<evidence type="ECO:0000259" key="1">
    <source>
        <dbReference type="Pfam" id="PF00485"/>
    </source>
</evidence>
<proteinExistence type="predicted"/>
<sequence length="391" mass="44268">MKEALRYPEALKQETISILDKIRLNMSDILKRKGQVFVGIAGGSVVGKTTVYAQELSRGLSDVLILPGDDYCIGNTGSAVLHGKPNLHVPEDYDPELLGSHLRDLRERKPIEKPLYSFAERERLGWTTVNPAEIVIVEGTFVLHQSFNGLTDIKVFILTDDHSRFIRRLIRQRRNPKQTDLERLKEYLELTYPHYHSDILPTITNADYVIQNTYDAEVESPKMKTHQTQLVFTGITREEDFLNLFPQCTINSFSRHYYTHDGFKPGEVLYVSENTNINNELFYGLEPAINGNKAIQTPCVIFNLDGEVVDLEEAGYQRMLTVRGLEITAQIGNTSIKFVKLESGASVVQVSCISQNGDDSTPVPVNPFISHELKPQPITKSRWEIMNADSK</sequence>
<feature type="domain" description="Phosphoribulokinase/uridine kinase" evidence="1">
    <location>
        <begin position="90"/>
        <end position="217"/>
    </location>
</feature>
<dbReference type="EMBL" id="MFAY01000031">
    <property type="protein sequence ID" value="OGD88657.1"/>
    <property type="molecule type" value="Genomic_DNA"/>
</dbReference>
<dbReference type="AlphaFoldDB" id="A0A1F5GA03"/>
<dbReference type="GO" id="GO:0005524">
    <property type="term" value="F:ATP binding"/>
    <property type="evidence" value="ECO:0007669"/>
    <property type="project" value="InterPro"/>
</dbReference>
<name>A0A1F5GA03_9BACT</name>
<dbReference type="SUPFAM" id="SSF52540">
    <property type="entry name" value="P-loop containing nucleoside triphosphate hydrolases"/>
    <property type="match status" value="1"/>
</dbReference>
<dbReference type="GO" id="GO:0016301">
    <property type="term" value="F:kinase activity"/>
    <property type="evidence" value="ECO:0007669"/>
    <property type="project" value="InterPro"/>
</dbReference>
<dbReference type="PRINTS" id="PR00988">
    <property type="entry name" value="URIDINKINASE"/>
</dbReference>
<gene>
    <name evidence="2" type="ORF">A2693_02095</name>
</gene>
<reference evidence="2 3" key="1">
    <citation type="journal article" date="2016" name="Nat. Commun.">
        <title>Thousands of microbial genomes shed light on interconnected biogeochemical processes in an aquifer system.</title>
        <authorList>
            <person name="Anantharaman K."/>
            <person name="Brown C.T."/>
            <person name="Hug L.A."/>
            <person name="Sharon I."/>
            <person name="Castelle C.J."/>
            <person name="Probst A.J."/>
            <person name="Thomas B.C."/>
            <person name="Singh A."/>
            <person name="Wilkins M.J."/>
            <person name="Karaoz U."/>
            <person name="Brodie E.L."/>
            <person name="Williams K.H."/>
            <person name="Hubbard S.S."/>
            <person name="Banfield J.F."/>
        </authorList>
    </citation>
    <scope>NUCLEOTIDE SEQUENCE [LARGE SCALE GENOMIC DNA]</scope>
</reference>
<dbReference type="Gene3D" id="3.40.50.300">
    <property type="entry name" value="P-loop containing nucleotide triphosphate hydrolases"/>
    <property type="match status" value="1"/>
</dbReference>
<dbReference type="Pfam" id="PF00485">
    <property type="entry name" value="PRK"/>
    <property type="match status" value="1"/>
</dbReference>
<dbReference type="Proteomes" id="UP000178577">
    <property type="component" value="Unassembled WGS sequence"/>
</dbReference>
<dbReference type="InterPro" id="IPR006083">
    <property type="entry name" value="PRK/URK"/>
</dbReference>
<organism evidence="2 3">
    <name type="scientific">Candidatus Curtissbacteria bacterium RIFCSPHIGHO2_01_FULL_40_12</name>
    <dbReference type="NCBI Taxonomy" id="1797710"/>
    <lineage>
        <taxon>Bacteria</taxon>
        <taxon>Candidatus Curtissiibacteriota</taxon>
    </lineage>
</organism>
<accession>A0A1F5GA03</accession>
<dbReference type="PANTHER" id="PTHR10285">
    <property type="entry name" value="URIDINE KINASE"/>
    <property type="match status" value="1"/>
</dbReference>
<protein>
    <recommendedName>
        <fullName evidence="1">Phosphoribulokinase/uridine kinase domain-containing protein</fullName>
    </recommendedName>
</protein>
<dbReference type="InterPro" id="IPR027417">
    <property type="entry name" value="P-loop_NTPase"/>
</dbReference>
<comment type="caution">
    <text evidence="2">The sequence shown here is derived from an EMBL/GenBank/DDBJ whole genome shotgun (WGS) entry which is preliminary data.</text>
</comment>
<evidence type="ECO:0000313" key="3">
    <source>
        <dbReference type="Proteomes" id="UP000178577"/>
    </source>
</evidence>
<evidence type="ECO:0000313" key="2">
    <source>
        <dbReference type="EMBL" id="OGD88657.1"/>
    </source>
</evidence>